<comment type="caution">
    <text evidence="2">The sequence shown here is derived from an EMBL/GenBank/DDBJ whole genome shotgun (WGS) entry which is preliminary data.</text>
</comment>
<keyword evidence="1" id="KW-0812">Transmembrane</keyword>
<evidence type="ECO:0000256" key="1">
    <source>
        <dbReference type="SAM" id="Phobius"/>
    </source>
</evidence>
<proteinExistence type="predicted"/>
<keyword evidence="2" id="KW-0418">Kinase</keyword>
<reference evidence="2" key="1">
    <citation type="submission" date="2020-10" db="EMBL/GenBank/DDBJ databases">
        <title>New Zealand Leptospira genomics.</title>
        <authorList>
            <person name="Wilkinson D.A."/>
            <person name="Nisa S."/>
            <person name="Moinet M."/>
            <person name="Benschop J."/>
        </authorList>
    </citation>
    <scope>NUCLEOTIDE SEQUENCE</scope>
    <source>
        <strain evidence="2">ESR8</strain>
    </source>
</reference>
<dbReference type="Proteomes" id="UP000644282">
    <property type="component" value="Unassembled WGS sequence"/>
</dbReference>
<name>A0AA40WFX0_LEPIR</name>
<accession>A0AA40WFX0</accession>
<feature type="transmembrane region" description="Helical" evidence="1">
    <location>
        <begin position="131"/>
        <end position="149"/>
    </location>
</feature>
<keyword evidence="2" id="KW-0808">Transferase</keyword>
<keyword evidence="1" id="KW-1133">Transmembrane helix</keyword>
<dbReference type="AlphaFoldDB" id="A0AA40WFX0"/>
<feature type="non-terminal residue" evidence="2">
    <location>
        <position position="1"/>
    </location>
</feature>
<protein>
    <submittedName>
        <fullName evidence="2">Histidine kinase</fullName>
    </submittedName>
</protein>
<organism evidence="2 3">
    <name type="scientific">Leptospira interrogans serovar Pomona</name>
    <dbReference type="NCBI Taxonomy" id="44276"/>
    <lineage>
        <taxon>Bacteria</taxon>
        <taxon>Pseudomonadati</taxon>
        <taxon>Spirochaetota</taxon>
        <taxon>Spirochaetia</taxon>
        <taxon>Leptospirales</taxon>
        <taxon>Leptospiraceae</taxon>
        <taxon>Leptospira</taxon>
    </lineage>
</organism>
<dbReference type="GO" id="GO:0016301">
    <property type="term" value="F:kinase activity"/>
    <property type="evidence" value="ECO:0007669"/>
    <property type="project" value="UniProtKB-KW"/>
</dbReference>
<evidence type="ECO:0000313" key="3">
    <source>
        <dbReference type="Proteomes" id="UP000644282"/>
    </source>
</evidence>
<gene>
    <name evidence="2" type="ORF">IQB77_23520</name>
</gene>
<keyword evidence="1" id="KW-0472">Membrane</keyword>
<dbReference type="EMBL" id="JADDXF010000887">
    <property type="protein sequence ID" value="MBE8432641.1"/>
    <property type="molecule type" value="Genomic_DNA"/>
</dbReference>
<feature type="non-terminal residue" evidence="2">
    <location>
        <position position="150"/>
    </location>
</feature>
<sequence>STYFPVPGIWRDYDPNFTPEGYATYRLRVLCDDQYPDLKIRIPRLPGVYEVYFDDHKVYSNGFAGTGPLDTVFSAHPLMTNIVVPSEDFYITVTVSTFKGNYLKGGIRKPFQIGSGKAIDLETKREEWREMVLIVVIFSFGIYHLVFFFS</sequence>
<evidence type="ECO:0000313" key="2">
    <source>
        <dbReference type="EMBL" id="MBE8432641.1"/>
    </source>
</evidence>